<feature type="compositionally biased region" description="Basic and acidic residues" evidence="1">
    <location>
        <begin position="661"/>
        <end position="673"/>
    </location>
</feature>
<dbReference type="InterPro" id="IPR010730">
    <property type="entry name" value="HET"/>
</dbReference>
<name>A0AAN8EF40_9EURO</name>
<evidence type="ECO:0000256" key="1">
    <source>
        <dbReference type="SAM" id="MobiDB-lite"/>
    </source>
</evidence>
<dbReference type="EMBL" id="JAKLMC020000009">
    <property type="protein sequence ID" value="KAK5954138.1"/>
    <property type="molecule type" value="Genomic_DNA"/>
</dbReference>
<feature type="domain" description="Heterokaryon incompatibility" evidence="2">
    <location>
        <begin position="52"/>
        <end position="219"/>
    </location>
</feature>
<feature type="region of interest" description="Disordered" evidence="1">
    <location>
        <begin position="628"/>
        <end position="673"/>
    </location>
</feature>
<sequence>MLGTENGFKQEPLPHPITHVRLLEIQPQLSTQDVAIRCRLRSVRLTEYDQCYTALSYTWDDNDTTRCIFINNQEVKVQSNLYELLSIYRQKLTLRALPTVFLWVDAICLDHSNIRERNSQVQIMPNIFQRAKTVLAWLEPLSGVAQTAGDGAGLEKFVHFLDEIKKDIGRPQNFHNDRHLVAKYVPSSSPSACRFADQWRTMLQICRHHYWSRLWVLQENRFAQNLMFMYGDVLWSWDDFRAPFVLMSYLLEWQIHDLNTSGGLEPAQILHTAAVDVVKSRLVFERPNKFLSISRGMEADFSYADTATERSHLTSVKEPLSDLLKAHRHRLCSERLDKVYALIGLSDSSLMVDYARSNIELFCAVLLSLKVSFELNFVSILAHHLEVSAFQYRQHRRSMIKDAPATMADQSAADVIGRDCNTVYSVSTIPARTEISDIMQARLGIQDLRYFRITAQQGINEMRDWNDFPQSHGELPRIHGHTPGTQMPIVDGFDLSDTSFRGAMFLNPSSRSSKALFGMISTDIVTDGDILVTEGTVRSGIIMRISGLRKTWLTVIGVVLFARRVTVQSDSSNNASGLSASPTDTIRSTASLSEFCEHTCPTAFTITGCDDKENFTLRPHDIQLAHLLNGSRPRNGGRSAVHSRSSSRQTNVTTTSMASYLKKDDNRSPSKTNRFDRFLDVISPLKRSHSK</sequence>
<evidence type="ECO:0000259" key="2">
    <source>
        <dbReference type="Pfam" id="PF06985"/>
    </source>
</evidence>
<dbReference type="Pfam" id="PF06985">
    <property type="entry name" value="HET"/>
    <property type="match status" value="1"/>
</dbReference>
<gene>
    <name evidence="3" type="ORF">OHC33_004710</name>
</gene>
<protein>
    <recommendedName>
        <fullName evidence="2">Heterokaryon incompatibility domain-containing protein</fullName>
    </recommendedName>
</protein>
<dbReference type="PANTHER" id="PTHR24148:SF73">
    <property type="entry name" value="HET DOMAIN PROTEIN (AFU_ORTHOLOGUE AFUA_8G01020)"/>
    <property type="match status" value="1"/>
</dbReference>
<dbReference type="InterPro" id="IPR052895">
    <property type="entry name" value="HetReg/Transcr_Mod"/>
</dbReference>
<comment type="caution">
    <text evidence="3">The sequence shown here is derived from an EMBL/GenBank/DDBJ whole genome shotgun (WGS) entry which is preliminary data.</text>
</comment>
<proteinExistence type="predicted"/>
<accession>A0AAN8EF40</accession>
<keyword evidence="4" id="KW-1185">Reference proteome</keyword>
<evidence type="ECO:0000313" key="3">
    <source>
        <dbReference type="EMBL" id="KAK5954138.1"/>
    </source>
</evidence>
<organism evidence="3 4">
    <name type="scientific">Knufia fluminis</name>
    <dbReference type="NCBI Taxonomy" id="191047"/>
    <lineage>
        <taxon>Eukaryota</taxon>
        <taxon>Fungi</taxon>
        <taxon>Dikarya</taxon>
        <taxon>Ascomycota</taxon>
        <taxon>Pezizomycotina</taxon>
        <taxon>Eurotiomycetes</taxon>
        <taxon>Chaetothyriomycetidae</taxon>
        <taxon>Chaetothyriales</taxon>
        <taxon>Trichomeriaceae</taxon>
        <taxon>Knufia</taxon>
    </lineage>
</organism>
<dbReference type="PANTHER" id="PTHR24148">
    <property type="entry name" value="ANKYRIN REPEAT DOMAIN-CONTAINING PROTEIN 39 HOMOLOG-RELATED"/>
    <property type="match status" value="1"/>
</dbReference>
<dbReference type="AlphaFoldDB" id="A0AAN8EF40"/>
<feature type="compositionally biased region" description="Polar residues" evidence="1">
    <location>
        <begin position="642"/>
        <end position="658"/>
    </location>
</feature>
<evidence type="ECO:0000313" key="4">
    <source>
        <dbReference type="Proteomes" id="UP001316803"/>
    </source>
</evidence>
<dbReference type="Proteomes" id="UP001316803">
    <property type="component" value="Unassembled WGS sequence"/>
</dbReference>
<reference evidence="3 4" key="1">
    <citation type="submission" date="2022-12" db="EMBL/GenBank/DDBJ databases">
        <title>Genomic features and morphological characterization of a novel Knufia sp. strain isolated from spacecraft assembly facility.</title>
        <authorList>
            <person name="Teixeira M."/>
            <person name="Chander A.M."/>
            <person name="Stajich J.E."/>
            <person name="Venkateswaran K."/>
        </authorList>
    </citation>
    <scope>NUCLEOTIDE SEQUENCE [LARGE SCALE GENOMIC DNA]</scope>
    <source>
        <strain evidence="3 4">FJI-L2-BK-P2</strain>
    </source>
</reference>